<keyword evidence="5" id="KW-0689">Ribosomal protein</keyword>
<evidence type="ECO:0000256" key="3">
    <source>
        <dbReference type="ARBA" id="ARBA00023004"/>
    </source>
</evidence>
<evidence type="ECO:0000256" key="2">
    <source>
        <dbReference type="ARBA" id="ARBA00022723"/>
    </source>
</evidence>
<proteinExistence type="predicted"/>
<evidence type="ECO:0000313" key="5">
    <source>
        <dbReference type="EMBL" id="NJB98200.1"/>
    </source>
</evidence>
<dbReference type="PANTHER" id="PTHR13096">
    <property type="entry name" value="MINA53 MYC INDUCED NUCLEAR ANTIGEN"/>
    <property type="match status" value="1"/>
</dbReference>
<keyword evidence="3" id="KW-0408">Iron</keyword>
<reference evidence="5 6" key="1">
    <citation type="submission" date="2020-03" db="EMBL/GenBank/DDBJ databases">
        <title>Genomic Encyclopedia of Type Strains, Phase IV (KMG-IV): sequencing the most valuable type-strain genomes for metagenomic binning, comparative biology and taxonomic classification.</title>
        <authorList>
            <person name="Goeker M."/>
        </authorList>
    </citation>
    <scope>NUCLEOTIDE SEQUENCE [LARGE SCALE GENOMIC DNA]</scope>
    <source>
        <strain evidence="5 6">DSM 7225</strain>
    </source>
</reference>
<organism evidence="5 6">
    <name type="scientific">Sphingomonas trueperi</name>
    <dbReference type="NCBI Taxonomy" id="53317"/>
    <lineage>
        <taxon>Bacteria</taxon>
        <taxon>Pseudomonadati</taxon>
        <taxon>Pseudomonadota</taxon>
        <taxon>Alphaproteobacteria</taxon>
        <taxon>Sphingomonadales</taxon>
        <taxon>Sphingomonadaceae</taxon>
        <taxon>Sphingomonas</taxon>
    </lineage>
</organism>
<dbReference type="Proteomes" id="UP000531251">
    <property type="component" value="Unassembled WGS sequence"/>
</dbReference>
<keyword evidence="5" id="KW-0687">Ribonucleoprotein</keyword>
<dbReference type="PROSITE" id="PS51184">
    <property type="entry name" value="JMJC"/>
    <property type="match status" value="1"/>
</dbReference>
<dbReference type="RefSeq" id="WP_125976734.1">
    <property type="nucleotide sequence ID" value="NZ_BAAADY010000003.1"/>
</dbReference>
<evidence type="ECO:0000313" key="6">
    <source>
        <dbReference type="Proteomes" id="UP000531251"/>
    </source>
</evidence>
<dbReference type="SUPFAM" id="SSF51197">
    <property type="entry name" value="Clavaminate synthase-like"/>
    <property type="match status" value="1"/>
</dbReference>
<dbReference type="Pfam" id="PF08007">
    <property type="entry name" value="JmjC_2"/>
    <property type="match status" value="1"/>
</dbReference>
<dbReference type="InterPro" id="IPR003347">
    <property type="entry name" value="JmjC_dom"/>
</dbReference>
<dbReference type="GO" id="GO:0046872">
    <property type="term" value="F:metal ion binding"/>
    <property type="evidence" value="ECO:0007669"/>
    <property type="project" value="UniProtKB-KW"/>
</dbReference>
<dbReference type="EMBL" id="JAATJB010000007">
    <property type="protein sequence ID" value="NJB98200.1"/>
    <property type="molecule type" value="Genomic_DNA"/>
</dbReference>
<name>A0A7X5Y070_9SPHN</name>
<dbReference type="GO" id="GO:0005840">
    <property type="term" value="C:ribosome"/>
    <property type="evidence" value="ECO:0007669"/>
    <property type="project" value="UniProtKB-KW"/>
</dbReference>
<gene>
    <name evidence="5" type="ORF">GGR89_002531</name>
</gene>
<feature type="domain" description="JmjC" evidence="4">
    <location>
        <begin position="124"/>
        <end position="259"/>
    </location>
</feature>
<keyword evidence="6" id="KW-1185">Reference proteome</keyword>
<sequence>MKLAATAAPHLPAPAEAEPCAPEALRFDDLIFPLSRDAFLADYWERKPYVAPARSANMFRALFSSRDVDTFIHYQRPEPGSIDLVSDEGFVRDNFLNADGTANLNLVYQSYLKGSTIILSGLEMRWPPLATFCQQLEGDLNHRIGVAVYLTPPRSKGVKPHFDTQEGFLVQVDGTKRWKVYAPLQEAPKVEGSYTPVDRAQLGEPILDTVLSPGAVLYIPRGFPHEGVAEDDSPSLHITLEIHVRSWFDLMHDALAALADRDTRYRRSLPLGFLHDDAAMEALREQFEGFKQHLQQEATLDDAVHKHVEHLVVERPPLPDGHFAVLFEPIQLGTRLERRSITLARLIETEAQAGLQFSGNSILGPAKIRPALAYIAANPRFAVADLPSLADREKLVLARRLVAIGLLRLA</sequence>
<protein>
    <submittedName>
        <fullName evidence="5">Ribosomal protein L16 Arg81 hydroxylase</fullName>
    </submittedName>
</protein>
<keyword evidence="2" id="KW-0479">Metal-binding</keyword>
<dbReference type="GO" id="GO:0032453">
    <property type="term" value="F:histone H3K4 demethylase activity"/>
    <property type="evidence" value="ECO:0007669"/>
    <property type="project" value="TreeGrafter"/>
</dbReference>
<dbReference type="Gene3D" id="2.60.120.650">
    <property type="entry name" value="Cupin"/>
    <property type="match status" value="1"/>
</dbReference>
<evidence type="ECO:0000259" key="4">
    <source>
        <dbReference type="PROSITE" id="PS51184"/>
    </source>
</evidence>
<dbReference type="InterPro" id="IPR039994">
    <property type="entry name" value="NO66-like"/>
</dbReference>
<comment type="caution">
    <text evidence="5">The sequence shown here is derived from an EMBL/GenBank/DDBJ whole genome shotgun (WGS) entry which is preliminary data.</text>
</comment>
<accession>A0A7X5Y070</accession>
<comment type="cofactor">
    <cofactor evidence="1">
        <name>Fe(2+)</name>
        <dbReference type="ChEBI" id="CHEBI:29033"/>
    </cofactor>
</comment>
<dbReference type="GO" id="GO:0051864">
    <property type="term" value="F:histone H3K36 demethylase activity"/>
    <property type="evidence" value="ECO:0007669"/>
    <property type="project" value="TreeGrafter"/>
</dbReference>
<dbReference type="AlphaFoldDB" id="A0A7X5Y070"/>
<dbReference type="SMART" id="SM00558">
    <property type="entry name" value="JmjC"/>
    <property type="match status" value="1"/>
</dbReference>
<evidence type="ECO:0000256" key="1">
    <source>
        <dbReference type="ARBA" id="ARBA00001954"/>
    </source>
</evidence>
<dbReference type="PANTHER" id="PTHR13096:SF9">
    <property type="entry name" value="BIFUNCTIONAL LYSINE-SPECIFIC DEMETHYLASE AND HISTIDYL-HYDROXYLASE"/>
    <property type="match status" value="1"/>
</dbReference>